<dbReference type="PROSITE" id="PS50234">
    <property type="entry name" value="VWFA"/>
    <property type="match status" value="1"/>
</dbReference>
<evidence type="ECO:0000313" key="6">
    <source>
        <dbReference type="Proteomes" id="UP000663855"/>
    </source>
</evidence>
<dbReference type="EMBL" id="CAJOBH010004364">
    <property type="protein sequence ID" value="CAF3987170.1"/>
    <property type="molecule type" value="Genomic_DNA"/>
</dbReference>
<proteinExistence type="predicted"/>
<dbReference type="InterPro" id="IPR036465">
    <property type="entry name" value="vWFA_dom_sf"/>
</dbReference>
<reference evidence="4" key="1">
    <citation type="submission" date="2021-02" db="EMBL/GenBank/DDBJ databases">
        <authorList>
            <person name="Nowell W R."/>
        </authorList>
    </citation>
    <scope>NUCLEOTIDE SEQUENCE</scope>
</reference>
<dbReference type="Gene3D" id="3.30.1520.10">
    <property type="entry name" value="Phox-like domain"/>
    <property type="match status" value="1"/>
</dbReference>
<dbReference type="InterPro" id="IPR036871">
    <property type="entry name" value="PX_dom_sf"/>
</dbReference>
<dbReference type="PANTHER" id="PTHR46785:SF1">
    <property type="entry name" value="VON WILLEBRAND FACTOR A DOMAIN-CONTAINING PROTEIN 3B"/>
    <property type="match status" value="1"/>
</dbReference>
<protein>
    <recommendedName>
        <fullName evidence="7">VWFA domain-containing protein</fullName>
    </recommendedName>
</protein>
<feature type="region of interest" description="Disordered" evidence="1">
    <location>
        <begin position="641"/>
        <end position="665"/>
    </location>
</feature>
<dbReference type="PROSITE" id="PS50195">
    <property type="entry name" value="PX"/>
    <property type="match status" value="1"/>
</dbReference>
<dbReference type="AlphaFoldDB" id="A0A815K2D2"/>
<feature type="compositionally biased region" description="Pro residues" evidence="1">
    <location>
        <begin position="655"/>
        <end position="665"/>
    </location>
</feature>
<accession>A0A815K2D2</accession>
<feature type="domain" description="PX" evidence="2">
    <location>
        <begin position="511"/>
        <end position="627"/>
    </location>
</feature>
<dbReference type="CDD" id="cd06093">
    <property type="entry name" value="PX_domain"/>
    <property type="match status" value="1"/>
</dbReference>
<gene>
    <name evidence="5" type="ORF">BYL167_LOCUS12940</name>
    <name evidence="4" type="ORF">CJN711_LOCUS21276</name>
</gene>
<dbReference type="SUPFAM" id="SSF53300">
    <property type="entry name" value="vWA-like"/>
    <property type="match status" value="1"/>
</dbReference>
<evidence type="ECO:0008006" key="7">
    <source>
        <dbReference type="Google" id="ProtNLM"/>
    </source>
</evidence>
<dbReference type="Proteomes" id="UP000663855">
    <property type="component" value="Unassembled WGS sequence"/>
</dbReference>
<evidence type="ECO:0000256" key="1">
    <source>
        <dbReference type="SAM" id="MobiDB-lite"/>
    </source>
</evidence>
<dbReference type="SMART" id="SM00327">
    <property type="entry name" value="VWA"/>
    <property type="match status" value="1"/>
</dbReference>
<sequence length="665" mass="76823">MGHHGLHLLHSRAWEKHHELPIHGVRSQRQMHRLISKLAGLQQPADRLQQLVYEIKTSPQAFSGDQLIQVAPYFPGTELVLALHLLDHHLFGLRCDQAVRLLEMIPKPEQGIDALQVIDENLLDPVNRFQLRNLFPAYLLPQVDQLLAEVRGQSHIYGSVTSTRVIFLIDTSGSMSTEFRTNCGEYFNRLQFIVHDLHKILHHRAQPQLKFNIMHFSTHVHRWKHSLTHTTSHHLKEAEHYLDHLQPEGHTNTHDALKQALNDEEADTIYLLSDGEPSTDMRTILWDLKVWLQQRRNPCVIHAITFLMGNTQNDPKPREFMAEIAKISGGVFRCIDPFTPLHQEFGADSYSDNPNFNDDEFIRFFEGRLMDVPPYLLQSVGLYNRQQYPPATMGASSVPGQAPPLYPVPQYPPTPANATYQPPQQNMPSVMGPYQGQNFSNPPSTNFNYQPAQQNMPSGMGPYQGQNFSNPPATYFNYQPPQQNMPFVMNPNQGQSFSNPPPPNFKLQIKSRSRLQDEIDVPSVHHGNGHDRFDIRLNIRQLAPGHDGQWSVTHTFDELKHLHHQLQKRCSVPSFPQNHHSLIHMGKQDREKRRQDVEAYLKQLYVYVSPYEHPEFDLFLLMELHLNQIVQQAEVEWKTHQNQQQQQELKAPYTDEPPPYEGYIK</sequence>
<dbReference type="Gene3D" id="3.40.50.410">
    <property type="entry name" value="von Willebrand factor, type A domain"/>
    <property type="match status" value="1"/>
</dbReference>
<dbReference type="Pfam" id="PF00787">
    <property type="entry name" value="PX"/>
    <property type="match status" value="1"/>
</dbReference>
<dbReference type="Pfam" id="PF13768">
    <property type="entry name" value="VWA_3"/>
    <property type="match status" value="1"/>
</dbReference>
<evidence type="ECO:0000259" key="3">
    <source>
        <dbReference type="PROSITE" id="PS50234"/>
    </source>
</evidence>
<evidence type="ECO:0000313" key="5">
    <source>
        <dbReference type="EMBL" id="CAF3987170.1"/>
    </source>
</evidence>
<evidence type="ECO:0000259" key="2">
    <source>
        <dbReference type="PROSITE" id="PS50195"/>
    </source>
</evidence>
<dbReference type="InterPro" id="IPR002035">
    <property type="entry name" value="VWF_A"/>
</dbReference>
<dbReference type="SUPFAM" id="SSF64268">
    <property type="entry name" value="PX domain"/>
    <property type="match status" value="1"/>
</dbReference>
<dbReference type="InterPro" id="IPR001683">
    <property type="entry name" value="PX_dom"/>
</dbReference>
<dbReference type="PANTHER" id="PTHR46785">
    <property type="entry name" value="VON WILLEBRAND FACTOR A DOMAIN-CONTAINING PROTEIN 3B"/>
    <property type="match status" value="1"/>
</dbReference>
<dbReference type="EMBL" id="CAJNOV010010074">
    <property type="protein sequence ID" value="CAF1387613.1"/>
    <property type="molecule type" value="Genomic_DNA"/>
</dbReference>
<name>A0A815K2D2_9BILA</name>
<organism evidence="4 6">
    <name type="scientific">Rotaria magnacalcarata</name>
    <dbReference type="NCBI Taxonomy" id="392030"/>
    <lineage>
        <taxon>Eukaryota</taxon>
        <taxon>Metazoa</taxon>
        <taxon>Spiralia</taxon>
        <taxon>Gnathifera</taxon>
        <taxon>Rotifera</taxon>
        <taxon>Eurotatoria</taxon>
        <taxon>Bdelloidea</taxon>
        <taxon>Philodinida</taxon>
        <taxon>Philodinidae</taxon>
        <taxon>Rotaria</taxon>
    </lineage>
</organism>
<dbReference type="GO" id="GO:0035091">
    <property type="term" value="F:phosphatidylinositol binding"/>
    <property type="evidence" value="ECO:0007669"/>
    <property type="project" value="InterPro"/>
</dbReference>
<dbReference type="Proteomes" id="UP000681967">
    <property type="component" value="Unassembled WGS sequence"/>
</dbReference>
<comment type="caution">
    <text evidence="4">The sequence shown here is derived from an EMBL/GenBank/DDBJ whole genome shotgun (WGS) entry which is preliminary data.</text>
</comment>
<feature type="domain" description="VWFA" evidence="3">
    <location>
        <begin position="164"/>
        <end position="365"/>
    </location>
</feature>
<evidence type="ECO:0000313" key="4">
    <source>
        <dbReference type="EMBL" id="CAF1387613.1"/>
    </source>
</evidence>